<reference evidence="1 2" key="1">
    <citation type="submission" date="2016-10" db="EMBL/GenBank/DDBJ databases">
        <title>Genome sequence of Nocardia seriolae strain EM150506, isolated from Anguila japonica.</title>
        <authorList>
            <person name="Han H.-J."/>
        </authorList>
    </citation>
    <scope>NUCLEOTIDE SEQUENCE [LARGE SCALE GENOMIC DNA]</scope>
    <source>
        <strain evidence="1 2">EM150506</strain>
    </source>
</reference>
<sequence>MSMLVFLALYPFVGQEAAQQTAIQWSAVP</sequence>
<dbReference type="KEGG" id="nsr:NS506_01785"/>
<evidence type="ECO:0000313" key="1">
    <source>
        <dbReference type="EMBL" id="APA95853.1"/>
    </source>
</evidence>
<protein>
    <submittedName>
        <fullName evidence="1">Uncharacterized protein</fullName>
    </submittedName>
</protein>
<organism evidence="1 2">
    <name type="scientific">Nocardia seriolae</name>
    <dbReference type="NCBI Taxonomy" id="37332"/>
    <lineage>
        <taxon>Bacteria</taxon>
        <taxon>Bacillati</taxon>
        <taxon>Actinomycetota</taxon>
        <taxon>Actinomycetes</taxon>
        <taxon>Mycobacteriales</taxon>
        <taxon>Nocardiaceae</taxon>
        <taxon>Nocardia</taxon>
    </lineage>
</organism>
<proteinExistence type="predicted"/>
<name>A0ABC8ANR3_9NOCA</name>
<gene>
    <name evidence="1" type="ORF">NS506_01785</name>
</gene>
<dbReference type="AlphaFoldDB" id="A0ABC8ANR3"/>
<evidence type="ECO:0000313" key="2">
    <source>
        <dbReference type="Proteomes" id="UP000180166"/>
    </source>
</evidence>
<dbReference type="EMBL" id="CP017839">
    <property type="protein sequence ID" value="APA95853.1"/>
    <property type="molecule type" value="Genomic_DNA"/>
</dbReference>
<dbReference type="Proteomes" id="UP000180166">
    <property type="component" value="Chromosome"/>
</dbReference>
<accession>A0ABC8ANR3</accession>